<feature type="non-terminal residue" evidence="1">
    <location>
        <position position="1"/>
    </location>
</feature>
<proteinExistence type="predicted"/>
<name>X6M8K4_RETFI</name>
<comment type="caution">
    <text evidence="1">The sequence shown here is derived from an EMBL/GenBank/DDBJ whole genome shotgun (WGS) entry which is preliminary data.</text>
</comment>
<dbReference type="AlphaFoldDB" id="X6M8K4"/>
<protein>
    <submittedName>
        <fullName evidence="1">Uncharacterized protein</fullName>
    </submittedName>
</protein>
<evidence type="ECO:0000313" key="2">
    <source>
        <dbReference type="Proteomes" id="UP000023152"/>
    </source>
</evidence>
<accession>X6M8K4</accession>
<keyword evidence="2" id="KW-1185">Reference proteome</keyword>
<sequence>SYEKLIKSLSGFELQLQQDCNDLVTNKLLCKFTFHFQSNGHNKHLEAEQKQISMREELKMKQARQFFGEEYVAKYKKKSSSIAIMANSKHMAQRDLQYKKHIINATFMYKLRENIQKGIEEENIGQSPSFQTISLFTLFFLNNNKQRGKKKKKNHINGTKPATKKVPLKTIRKRLQDMKKHWKAIKTTANCMSAMLDIPESSAVNFHRNTITTVSKYLAKQRSTTLSGSVQPLHPSLNQ</sequence>
<reference evidence="1 2" key="1">
    <citation type="journal article" date="2013" name="Curr. Biol.">
        <title>The Genome of the Foraminiferan Reticulomyxa filosa.</title>
        <authorList>
            <person name="Glockner G."/>
            <person name="Hulsmann N."/>
            <person name="Schleicher M."/>
            <person name="Noegel A.A."/>
            <person name="Eichinger L."/>
            <person name="Gallinger C."/>
            <person name="Pawlowski J."/>
            <person name="Sierra R."/>
            <person name="Euteneuer U."/>
            <person name="Pillet L."/>
            <person name="Moustafa A."/>
            <person name="Platzer M."/>
            <person name="Groth M."/>
            <person name="Szafranski K."/>
            <person name="Schliwa M."/>
        </authorList>
    </citation>
    <scope>NUCLEOTIDE SEQUENCE [LARGE SCALE GENOMIC DNA]</scope>
</reference>
<organism evidence="1 2">
    <name type="scientific">Reticulomyxa filosa</name>
    <dbReference type="NCBI Taxonomy" id="46433"/>
    <lineage>
        <taxon>Eukaryota</taxon>
        <taxon>Sar</taxon>
        <taxon>Rhizaria</taxon>
        <taxon>Retaria</taxon>
        <taxon>Foraminifera</taxon>
        <taxon>Monothalamids</taxon>
        <taxon>Reticulomyxidae</taxon>
        <taxon>Reticulomyxa</taxon>
    </lineage>
</organism>
<gene>
    <name evidence="1" type="ORF">RFI_27575</name>
</gene>
<evidence type="ECO:0000313" key="1">
    <source>
        <dbReference type="EMBL" id="ETO09802.1"/>
    </source>
</evidence>
<dbReference type="Proteomes" id="UP000023152">
    <property type="component" value="Unassembled WGS sequence"/>
</dbReference>
<dbReference type="EMBL" id="ASPP01023899">
    <property type="protein sequence ID" value="ETO09802.1"/>
    <property type="molecule type" value="Genomic_DNA"/>
</dbReference>